<dbReference type="EMBL" id="JH884155">
    <property type="protein sequence ID" value="ELR45462.1"/>
    <property type="molecule type" value="Genomic_DNA"/>
</dbReference>
<keyword evidence="4 8" id="KW-0493">Microtubule</keyword>
<evidence type="ECO:0000256" key="6">
    <source>
        <dbReference type="ARBA" id="ARBA00023175"/>
    </source>
</evidence>
<evidence type="ECO:0000256" key="7">
    <source>
        <dbReference type="ARBA" id="ARBA00023212"/>
    </source>
</evidence>
<evidence type="ECO:0000313" key="9">
    <source>
        <dbReference type="EMBL" id="ELR45462.1"/>
    </source>
</evidence>
<reference evidence="9 10" key="1">
    <citation type="journal article" date="2012" name="Nat. Genet.">
        <title>The yak genome and adaptation to life at high altitude.</title>
        <authorList>
            <person name="Qiu Q."/>
            <person name="Zhang G."/>
            <person name="Ma T."/>
            <person name="Qian W."/>
            <person name="Wang J."/>
            <person name="Ye Z."/>
            <person name="Cao C."/>
            <person name="Hu Q."/>
            <person name="Kim J."/>
            <person name="Larkin D.M."/>
            <person name="Auvil L."/>
            <person name="Capitanu B."/>
            <person name="Ma J."/>
            <person name="Lewin H.A."/>
            <person name="Qian X."/>
            <person name="Lang Y."/>
            <person name="Zhou R."/>
            <person name="Wang L."/>
            <person name="Wang K."/>
            <person name="Xia J."/>
            <person name="Liao S."/>
            <person name="Pan S."/>
            <person name="Lu X."/>
            <person name="Hou H."/>
            <person name="Wang Y."/>
            <person name="Zang X."/>
            <person name="Yin Y."/>
            <person name="Ma H."/>
            <person name="Zhang J."/>
            <person name="Wang Z."/>
            <person name="Zhang Y."/>
            <person name="Zhang D."/>
            <person name="Yonezawa T."/>
            <person name="Hasegawa M."/>
            <person name="Zhong Y."/>
            <person name="Liu W."/>
            <person name="Zhang Y."/>
            <person name="Huang Z."/>
            <person name="Zhang S."/>
            <person name="Long R."/>
            <person name="Yang H."/>
            <person name="Wang J."/>
            <person name="Lenstra J.A."/>
            <person name="Cooper D.N."/>
            <person name="Wu Y."/>
            <person name="Wang J."/>
            <person name="Shi P."/>
            <person name="Wang J."/>
            <person name="Liu J."/>
        </authorList>
    </citation>
    <scope>NUCLEOTIDE SEQUENCE [LARGE SCALE GENOMIC DNA]</scope>
    <source>
        <strain evidence="10">yakQH1</strain>
    </source>
</reference>
<proteinExistence type="inferred from homology"/>
<name>L8HQY8_9CETA</name>
<evidence type="ECO:0000256" key="8">
    <source>
        <dbReference type="RuleBase" id="RU365010"/>
    </source>
</evidence>
<protein>
    <recommendedName>
        <fullName evidence="8">Dynein light chain</fullName>
    </recommendedName>
</protein>
<evidence type="ECO:0000256" key="1">
    <source>
        <dbReference type="ARBA" id="ARBA00004245"/>
    </source>
</evidence>
<dbReference type="InterPro" id="IPR001372">
    <property type="entry name" value="Dynein_light_chain_typ-1/2"/>
</dbReference>
<gene>
    <name evidence="9" type="ORF">M91_10785</name>
</gene>
<evidence type="ECO:0000256" key="4">
    <source>
        <dbReference type="ARBA" id="ARBA00022701"/>
    </source>
</evidence>
<dbReference type="FunFam" id="3.30.740.10:FF:000001">
    <property type="entry name" value="Dynein light chain"/>
    <property type="match status" value="1"/>
</dbReference>
<evidence type="ECO:0000256" key="2">
    <source>
        <dbReference type="ARBA" id="ARBA00010156"/>
    </source>
</evidence>
<dbReference type="Pfam" id="PF01221">
    <property type="entry name" value="Dynein_light"/>
    <property type="match status" value="1"/>
</dbReference>
<dbReference type="Gene3D" id="3.30.740.10">
    <property type="entry name" value="Protein Inhibitor Of Neuronal Nitric Oxide Synthase"/>
    <property type="match status" value="1"/>
</dbReference>
<keyword evidence="3 8" id="KW-0963">Cytoplasm</keyword>
<evidence type="ECO:0000313" key="10">
    <source>
        <dbReference type="Proteomes" id="UP000011080"/>
    </source>
</evidence>
<keyword evidence="6 8" id="KW-0505">Motor protein</keyword>
<comment type="similarity">
    <text evidence="2 8">Belongs to the dynein light chain family.</text>
</comment>
<dbReference type="GO" id="GO:0005868">
    <property type="term" value="C:cytoplasmic dynein complex"/>
    <property type="evidence" value="ECO:0007669"/>
    <property type="project" value="TreeGrafter"/>
</dbReference>
<evidence type="ECO:0000256" key="3">
    <source>
        <dbReference type="ARBA" id="ARBA00022490"/>
    </source>
</evidence>
<dbReference type="SMART" id="SM01375">
    <property type="entry name" value="Dynein_light"/>
    <property type="match status" value="1"/>
</dbReference>
<dbReference type="GO" id="GO:0005874">
    <property type="term" value="C:microtubule"/>
    <property type="evidence" value="ECO:0007669"/>
    <property type="project" value="UniProtKB-KW"/>
</dbReference>
<dbReference type="PANTHER" id="PTHR11886:SF91">
    <property type="entry name" value="DYNEIN LIGHT CHAIN 1, CYTOPLASMIC"/>
    <property type="match status" value="1"/>
</dbReference>
<dbReference type="GO" id="GO:0045505">
    <property type="term" value="F:dynein intermediate chain binding"/>
    <property type="evidence" value="ECO:0007669"/>
    <property type="project" value="TreeGrafter"/>
</dbReference>
<dbReference type="Proteomes" id="UP000011080">
    <property type="component" value="Unassembled WGS sequence"/>
</dbReference>
<keyword evidence="7 8" id="KW-0206">Cytoskeleton</keyword>
<dbReference type="GO" id="GO:0044458">
    <property type="term" value="P:motile cilium assembly"/>
    <property type="evidence" value="ECO:0007669"/>
    <property type="project" value="TreeGrafter"/>
</dbReference>
<dbReference type="STRING" id="72004.ENSBMUP00000031479"/>
<accession>L8HQY8</accession>
<dbReference type="GO" id="GO:0035721">
    <property type="term" value="P:intraciliary retrograde transport"/>
    <property type="evidence" value="ECO:0007669"/>
    <property type="project" value="TreeGrafter"/>
</dbReference>
<organism evidence="9 10">
    <name type="scientific">Bos mutus</name>
    <name type="common">wild yak</name>
    <dbReference type="NCBI Taxonomy" id="72004"/>
    <lineage>
        <taxon>Eukaryota</taxon>
        <taxon>Metazoa</taxon>
        <taxon>Chordata</taxon>
        <taxon>Craniata</taxon>
        <taxon>Vertebrata</taxon>
        <taxon>Euteleostomi</taxon>
        <taxon>Mammalia</taxon>
        <taxon>Eutheria</taxon>
        <taxon>Laurasiatheria</taxon>
        <taxon>Artiodactyla</taxon>
        <taxon>Ruminantia</taxon>
        <taxon>Pecora</taxon>
        <taxon>Bovidae</taxon>
        <taxon>Bovinae</taxon>
        <taxon>Bos</taxon>
    </lineage>
</organism>
<dbReference type="PANTHER" id="PTHR11886">
    <property type="entry name" value="DYNEIN LIGHT CHAIN"/>
    <property type="match status" value="1"/>
</dbReference>
<dbReference type="SUPFAM" id="SSF54648">
    <property type="entry name" value="DLC"/>
    <property type="match status" value="1"/>
</dbReference>
<dbReference type="AlphaFoldDB" id="L8HQY8"/>
<dbReference type="CDD" id="cd21452">
    <property type="entry name" value="DLC-like_DYNLL1_DYNLL2"/>
    <property type="match status" value="1"/>
</dbReference>
<comment type="subcellular location">
    <subcellularLocation>
        <location evidence="1 8">Cytoplasm</location>
        <location evidence="1 8">Cytoskeleton</location>
    </subcellularLocation>
</comment>
<dbReference type="GO" id="GO:0005929">
    <property type="term" value="C:cilium"/>
    <property type="evidence" value="ECO:0007669"/>
    <property type="project" value="GOC"/>
</dbReference>
<sequence>MVGSSRPFPVPHSPSAKGGCEAVIKNADMTEEMQWDSVECATQALEKYTTEKDITAHIKKESDKKYNPVWHCIVGRNFCSYVTYETKDFICFYLGQVANLLFKSG</sequence>
<dbReference type="InterPro" id="IPR037177">
    <property type="entry name" value="DLC_sf"/>
</dbReference>
<evidence type="ECO:0000256" key="5">
    <source>
        <dbReference type="ARBA" id="ARBA00023017"/>
    </source>
</evidence>
<keyword evidence="5 8" id="KW-0243">Dynein</keyword>